<feature type="compositionally biased region" description="Low complexity" evidence="1">
    <location>
        <begin position="12"/>
        <end position="29"/>
    </location>
</feature>
<comment type="caution">
    <text evidence="2">The sequence shown here is derived from an EMBL/GenBank/DDBJ whole genome shotgun (WGS) entry which is preliminary data.</text>
</comment>
<dbReference type="AlphaFoldDB" id="Q4RAE2"/>
<gene>
    <name evidence="2" type="ORF">GSTENG00036996001</name>
</gene>
<feature type="region of interest" description="Disordered" evidence="1">
    <location>
        <begin position="1"/>
        <end position="57"/>
    </location>
</feature>
<feature type="non-terminal residue" evidence="2">
    <location>
        <position position="1"/>
    </location>
</feature>
<sequence length="57" mass="6158">RGHRLPGHGHQPAGRRPPALLRLPLHAGAGKAGKVRRPTAVIRNSEANRKEEGGREI</sequence>
<name>Q4RAE2_TETNG</name>
<proteinExistence type="predicted"/>
<dbReference type="KEGG" id="tng:GSTEN00036996G001"/>
<accession>Q4RAE2</accession>
<dbReference type="EMBL" id="CAAE01023878">
    <property type="protein sequence ID" value="CAG14641.1"/>
    <property type="molecule type" value="Genomic_DNA"/>
</dbReference>
<organism evidence="2">
    <name type="scientific">Tetraodon nigroviridis</name>
    <name type="common">Spotted green pufferfish</name>
    <name type="synonym">Chelonodon nigroviridis</name>
    <dbReference type="NCBI Taxonomy" id="99883"/>
    <lineage>
        <taxon>Eukaryota</taxon>
        <taxon>Metazoa</taxon>
        <taxon>Chordata</taxon>
        <taxon>Craniata</taxon>
        <taxon>Vertebrata</taxon>
        <taxon>Euteleostomi</taxon>
        <taxon>Actinopterygii</taxon>
        <taxon>Neopterygii</taxon>
        <taxon>Teleostei</taxon>
        <taxon>Neoteleostei</taxon>
        <taxon>Acanthomorphata</taxon>
        <taxon>Eupercaria</taxon>
        <taxon>Tetraodontiformes</taxon>
        <taxon>Tetradontoidea</taxon>
        <taxon>Tetraodontidae</taxon>
        <taxon>Tetraodon</taxon>
    </lineage>
</organism>
<protein>
    <submittedName>
        <fullName evidence="2">(spotted green pufferfish) hypothetical protein</fullName>
    </submittedName>
</protein>
<feature type="compositionally biased region" description="Basic and acidic residues" evidence="1">
    <location>
        <begin position="46"/>
        <end position="57"/>
    </location>
</feature>
<evidence type="ECO:0000256" key="1">
    <source>
        <dbReference type="SAM" id="MobiDB-lite"/>
    </source>
</evidence>
<reference evidence="2" key="1">
    <citation type="journal article" date="2004" name="Nature">
        <title>Genome duplication in the teleost fish Tetraodon nigroviridis reveals the early vertebrate proto-karyotype.</title>
        <authorList>
            <person name="Jaillon O."/>
            <person name="Aury J.-M."/>
            <person name="Brunet F."/>
            <person name="Petit J.-L."/>
            <person name="Stange-Thomann N."/>
            <person name="Mauceli E."/>
            <person name="Bouneau L."/>
            <person name="Fischer C."/>
            <person name="Ozouf-Costaz C."/>
            <person name="Bernot A."/>
            <person name="Nicaud S."/>
            <person name="Jaffe D."/>
            <person name="Fisher S."/>
            <person name="Lutfalla G."/>
            <person name="Dossat C."/>
            <person name="Segurens B."/>
            <person name="Dasilva C."/>
            <person name="Salanoubat M."/>
            <person name="Levy M."/>
            <person name="Boudet N."/>
            <person name="Castellano S."/>
            <person name="Anthouard V."/>
            <person name="Jubin C."/>
            <person name="Castelli V."/>
            <person name="Katinka M."/>
            <person name="Vacherie B."/>
            <person name="Biemont C."/>
            <person name="Skalli Z."/>
            <person name="Cattolico L."/>
            <person name="Poulain J."/>
            <person name="De Berardinis V."/>
            <person name="Cruaud C."/>
            <person name="Duprat S."/>
            <person name="Brottier P."/>
            <person name="Coutanceau J.-P."/>
            <person name="Gouzy J."/>
            <person name="Parra G."/>
            <person name="Lardier G."/>
            <person name="Chapple C."/>
            <person name="McKernan K.J."/>
            <person name="McEwan P."/>
            <person name="Bosak S."/>
            <person name="Kellis M."/>
            <person name="Volff J.-N."/>
            <person name="Guigo R."/>
            <person name="Zody M.C."/>
            <person name="Mesirov J."/>
            <person name="Lindblad-Toh K."/>
            <person name="Birren B."/>
            <person name="Nusbaum C."/>
            <person name="Kahn D."/>
            <person name="Robinson-Rechavi M."/>
            <person name="Laudet V."/>
            <person name="Schachter V."/>
            <person name="Quetier F."/>
            <person name="Saurin W."/>
            <person name="Scarpelli C."/>
            <person name="Wincker P."/>
            <person name="Lander E.S."/>
            <person name="Weissenbach J."/>
            <person name="Roest Crollius H."/>
        </authorList>
    </citation>
    <scope>NUCLEOTIDE SEQUENCE [LARGE SCALE GENOMIC DNA]</scope>
</reference>
<evidence type="ECO:0000313" key="2">
    <source>
        <dbReference type="EMBL" id="CAG14641.1"/>
    </source>
</evidence>
<reference evidence="2" key="2">
    <citation type="submission" date="2004-02" db="EMBL/GenBank/DDBJ databases">
        <authorList>
            <consortium name="Genoscope"/>
            <consortium name="Whitehead Institute Centre for Genome Research"/>
        </authorList>
    </citation>
    <scope>NUCLEOTIDE SEQUENCE</scope>
</reference>